<keyword evidence="1" id="KW-0489">Methyltransferase</keyword>
<dbReference type="SUPFAM" id="SSF53335">
    <property type="entry name" value="S-adenosyl-L-methionine-dependent methyltransferases"/>
    <property type="match status" value="1"/>
</dbReference>
<evidence type="ECO:0000313" key="3">
    <source>
        <dbReference type="Proteomes" id="UP000253551"/>
    </source>
</evidence>
<dbReference type="Gene3D" id="3.40.50.150">
    <property type="entry name" value="Vaccinia Virus protein VP39"/>
    <property type="match status" value="1"/>
</dbReference>
<sequence length="227" mass="25522">METPILFDNLELVKEPGQLVAAQIGSTVYSGLDSPILLAQDSSGGCGGMIWKAASVMIEYFIWKKQCSNDFLTNKIVVDIGSGTGLVGLAIAKIYPQVKKVMLTDQIPMMELLTKNIGLNKLDNVVNAKILNWGEAIPEESELLEADVILASDCVYLEVCFIPLIETFLALSKKETLIYLAYNKRRKADKRFFQLARKKFEIIDVIDDPKREIYNREGIRLFALKRK</sequence>
<comment type="function">
    <text evidence="1">S-adenosyl-L-methionine-dependent protein-lysine N-methyltransferase that methylates elongation factor 1-alpha.</text>
</comment>
<feature type="binding site" evidence="1">
    <location>
        <begin position="81"/>
        <end position="83"/>
    </location>
    <ligand>
        <name>S-adenosyl-L-methionine</name>
        <dbReference type="ChEBI" id="CHEBI:59789"/>
    </ligand>
</feature>
<gene>
    <name evidence="1" type="primary">EFM6</name>
    <name evidence="2" type="ORF">CU098_005809</name>
</gene>
<dbReference type="HAMAP" id="MF_03198">
    <property type="entry name" value="Methyltr_EFM6"/>
    <property type="match status" value="1"/>
</dbReference>
<dbReference type="PANTHER" id="PTHR14614:SF152">
    <property type="entry name" value="PROTEIN-LYSINE N-METHYLTRANSFERASE EFM6"/>
    <property type="match status" value="1"/>
</dbReference>
<accession>A0A367IVA2</accession>
<dbReference type="Proteomes" id="UP000253551">
    <property type="component" value="Unassembled WGS sequence"/>
</dbReference>
<comment type="similarity">
    <text evidence="1">Belongs to the class I-like SAM-binding methyltransferase superfamily. METTL21 family. EFM6 subfamily.</text>
</comment>
<evidence type="ECO:0000256" key="1">
    <source>
        <dbReference type="HAMAP-Rule" id="MF_03198"/>
    </source>
</evidence>
<feature type="binding site" evidence="1">
    <location>
        <position position="105"/>
    </location>
    <ligand>
        <name>S-adenosyl-L-methionine</name>
        <dbReference type="ChEBI" id="CHEBI:59789"/>
    </ligand>
</feature>
<keyword evidence="1" id="KW-0949">S-adenosyl-L-methionine</keyword>
<organism evidence="2 3">
    <name type="scientific">Rhizopus stolonifer</name>
    <name type="common">Rhizopus nigricans</name>
    <dbReference type="NCBI Taxonomy" id="4846"/>
    <lineage>
        <taxon>Eukaryota</taxon>
        <taxon>Fungi</taxon>
        <taxon>Fungi incertae sedis</taxon>
        <taxon>Mucoromycota</taxon>
        <taxon>Mucoromycotina</taxon>
        <taxon>Mucoromycetes</taxon>
        <taxon>Mucorales</taxon>
        <taxon>Mucorineae</taxon>
        <taxon>Rhizopodaceae</taxon>
        <taxon>Rhizopus</taxon>
    </lineage>
</organism>
<dbReference type="GO" id="GO:0016279">
    <property type="term" value="F:protein-lysine N-methyltransferase activity"/>
    <property type="evidence" value="ECO:0007669"/>
    <property type="project" value="UniProtKB-UniRule"/>
</dbReference>
<dbReference type="AlphaFoldDB" id="A0A367IVA2"/>
<dbReference type="EC" id="2.1.1.-" evidence="1"/>
<dbReference type="InterPro" id="IPR033684">
    <property type="entry name" value="EFM6"/>
</dbReference>
<feature type="binding site" evidence="1">
    <location>
        <position position="152"/>
    </location>
    <ligand>
        <name>S-adenosyl-L-methionine</name>
        <dbReference type="ChEBI" id="CHEBI:59789"/>
    </ligand>
</feature>
<name>A0A367IVA2_RHIST</name>
<dbReference type="EMBL" id="PJQM01005441">
    <property type="protein sequence ID" value="RCH81620.1"/>
    <property type="molecule type" value="Genomic_DNA"/>
</dbReference>
<keyword evidence="1" id="KW-0808">Transferase</keyword>
<evidence type="ECO:0000313" key="2">
    <source>
        <dbReference type="EMBL" id="RCH81620.1"/>
    </source>
</evidence>
<feature type="binding site" evidence="1">
    <location>
        <position position="51"/>
    </location>
    <ligand>
        <name>S-adenosyl-L-methionine</name>
        <dbReference type="ChEBI" id="CHEBI:59789"/>
    </ligand>
</feature>
<dbReference type="STRING" id="4846.A0A367IVA2"/>
<keyword evidence="1" id="KW-0963">Cytoplasm</keyword>
<dbReference type="InterPro" id="IPR019410">
    <property type="entry name" value="Methyltransf_16"/>
</dbReference>
<dbReference type="GO" id="GO:0032259">
    <property type="term" value="P:methylation"/>
    <property type="evidence" value="ECO:0007669"/>
    <property type="project" value="UniProtKB-KW"/>
</dbReference>
<protein>
    <recommendedName>
        <fullName evidence="1">Protein-lysine N-methyltransferase EFM6</fullName>
        <ecNumber evidence="1">2.1.1.-</ecNumber>
    </recommendedName>
    <alternativeName>
        <fullName evidence="1">Elongation factor methyltransferase 6</fullName>
    </alternativeName>
</protein>
<reference evidence="2 3" key="1">
    <citation type="journal article" date="2018" name="G3 (Bethesda)">
        <title>Phylogenetic and Phylogenomic Definition of Rhizopus Species.</title>
        <authorList>
            <person name="Gryganskyi A.P."/>
            <person name="Golan J."/>
            <person name="Dolatabadi S."/>
            <person name="Mondo S."/>
            <person name="Robb S."/>
            <person name="Idnurm A."/>
            <person name="Muszewska A."/>
            <person name="Steczkiewicz K."/>
            <person name="Masonjones S."/>
            <person name="Liao H.L."/>
            <person name="Gajdeczka M.T."/>
            <person name="Anike F."/>
            <person name="Vuek A."/>
            <person name="Anishchenko I.M."/>
            <person name="Voigt K."/>
            <person name="de Hoog G.S."/>
            <person name="Smith M.E."/>
            <person name="Heitman J."/>
            <person name="Vilgalys R."/>
            <person name="Stajich J.E."/>
        </authorList>
    </citation>
    <scope>NUCLEOTIDE SEQUENCE [LARGE SCALE GENOMIC DNA]</scope>
    <source>
        <strain evidence="2 3">LSU 92-RS-03</strain>
    </source>
</reference>
<dbReference type="InterPro" id="IPR029063">
    <property type="entry name" value="SAM-dependent_MTases_sf"/>
</dbReference>
<comment type="subcellular location">
    <subcellularLocation>
        <location evidence="1">Cytoplasm</location>
    </subcellularLocation>
</comment>
<dbReference type="OrthoDB" id="407325at2759"/>
<proteinExistence type="inferred from homology"/>
<comment type="caution">
    <text evidence="2">The sequence shown here is derived from an EMBL/GenBank/DDBJ whole genome shotgun (WGS) entry which is preliminary data.</text>
</comment>
<feature type="binding site" evidence="1">
    <location>
        <position position="133"/>
    </location>
    <ligand>
        <name>S-adenosyl-L-methionine</name>
        <dbReference type="ChEBI" id="CHEBI:59789"/>
    </ligand>
</feature>
<dbReference type="GO" id="GO:0005829">
    <property type="term" value="C:cytosol"/>
    <property type="evidence" value="ECO:0007669"/>
    <property type="project" value="TreeGrafter"/>
</dbReference>
<keyword evidence="3" id="KW-1185">Reference proteome</keyword>
<dbReference type="Pfam" id="PF10294">
    <property type="entry name" value="Methyltransf_16"/>
    <property type="match status" value="1"/>
</dbReference>
<dbReference type="PANTHER" id="PTHR14614">
    <property type="entry name" value="HEPATOCELLULAR CARCINOMA-ASSOCIATED ANTIGEN"/>
    <property type="match status" value="1"/>
</dbReference>